<sequence>MDAYPTIVTPLLHEEWRLALSDIPASFQQEYGDIPDQIEFGFWLGLPPPLALDFHPPNRLNIGDEEAVRSWIGKELELGRAFGPYTDDEIHAVGPWRSAPLSVIHTPAQGTKPAKSRVVEDLGHPRFQYSRPTSAQSLLAVEFPSVNSLTPDGVFFCRWFTIFTQIELYRSLPASADVMGADIQDAFCNLSPHPSQRPHLCVSLGPDTHYVRAASPFGHKGICAIFGRTVDATCDIVSHRLPGVRPYSYVDDIICVRTLGPSSGVSEDTVRAEFTRLGWPLHDAARKGFSFSRRFTMTGIEWDLDAKTKSLPEDKRLQYLLRCSELATANGRKVHRTEMDKLLGCLLRVCLFALDQRCRLRQLLRFRRQLYAPYIALHNTTDVQAELDQWITFLKSPRITRSFSRPSRLTTTLYASDACDAGIGIICGPYAHFWPLPSGWKQLDGFDMGVAEAWGMETLVSAAVDLGERDFGRGQ</sequence>
<keyword evidence="2" id="KW-1185">Reference proteome</keyword>
<name>A0A8X7STW2_9BASI</name>
<proteinExistence type="predicted"/>
<dbReference type="AlphaFoldDB" id="A0A8X7STW2"/>
<reference evidence="1" key="1">
    <citation type="submission" date="2016-04" db="EMBL/GenBank/DDBJ databases">
        <authorList>
            <person name="Nguyen H.D."/>
            <person name="Samba Siva P."/>
            <person name="Cullis J."/>
            <person name="Levesque C.A."/>
            <person name="Hambleton S."/>
        </authorList>
    </citation>
    <scope>NUCLEOTIDE SEQUENCE</scope>
    <source>
        <strain evidence="1">DAOMC 236426</strain>
    </source>
</reference>
<dbReference type="PANTHER" id="PTHR33050">
    <property type="entry name" value="REVERSE TRANSCRIPTASE DOMAIN-CONTAINING PROTEIN"/>
    <property type="match status" value="1"/>
</dbReference>
<dbReference type="InterPro" id="IPR043502">
    <property type="entry name" value="DNA/RNA_pol_sf"/>
</dbReference>
<evidence type="ECO:0000313" key="1">
    <source>
        <dbReference type="EMBL" id="KAE8240975.1"/>
    </source>
</evidence>
<dbReference type="EMBL" id="LWDE02001425">
    <property type="protein sequence ID" value="KAE8240975.1"/>
    <property type="molecule type" value="Genomic_DNA"/>
</dbReference>
<protein>
    <recommendedName>
        <fullName evidence="3">Reverse transcriptase domain-containing protein</fullName>
    </recommendedName>
</protein>
<dbReference type="InterPro" id="IPR052055">
    <property type="entry name" value="Hepadnavirus_pol/RT"/>
</dbReference>
<evidence type="ECO:0008006" key="3">
    <source>
        <dbReference type="Google" id="ProtNLM"/>
    </source>
</evidence>
<dbReference type="PANTHER" id="PTHR33050:SF7">
    <property type="entry name" value="RIBONUCLEASE H"/>
    <property type="match status" value="1"/>
</dbReference>
<organism evidence="1 2">
    <name type="scientific">Tilletia controversa</name>
    <name type="common">dwarf bunt fungus</name>
    <dbReference type="NCBI Taxonomy" id="13291"/>
    <lineage>
        <taxon>Eukaryota</taxon>
        <taxon>Fungi</taxon>
        <taxon>Dikarya</taxon>
        <taxon>Basidiomycota</taxon>
        <taxon>Ustilaginomycotina</taxon>
        <taxon>Exobasidiomycetes</taxon>
        <taxon>Tilletiales</taxon>
        <taxon>Tilletiaceae</taxon>
        <taxon>Tilletia</taxon>
    </lineage>
</organism>
<dbReference type="SUPFAM" id="SSF56672">
    <property type="entry name" value="DNA/RNA polymerases"/>
    <property type="match status" value="1"/>
</dbReference>
<reference evidence="1" key="2">
    <citation type="journal article" date="2019" name="IMA Fungus">
        <title>Genome sequencing and comparison of five Tilletia species to identify candidate genes for the detection of regulated species infecting wheat.</title>
        <authorList>
            <person name="Nguyen H.D.T."/>
            <person name="Sultana T."/>
            <person name="Kesanakurti P."/>
            <person name="Hambleton S."/>
        </authorList>
    </citation>
    <scope>NUCLEOTIDE SEQUENCE</scope>
    <source>
        <strain evidence="1">DAOMC 236426</strain>
    </source>
</reference>
<dbReference type="Proteomes" id="UP000077684">
    <property type="component" value="Unassembled WGS sequence"/>
</dbReference>
<evidence type="ECO:0000313" key="2">
    <source>
        <dbReference type="Proteomes" id="UP000077684"/>
    </source>
</evidence>
<comment type="caution">
    <text evidence="1">The sequence shown here is derived from an EMBL/GenBank/DDBJ whole genome shotgun (WGS) entry which is preliminary data.</text>
</comment>
<accession>A0A8X7STW2</accession>
<gene>
    <name evidence="1" type="ORF">A4X06_0g7706</name>
</gene>